<dbReference type="HOGENOM" id="CLU_1133308_0_0_1"/>
<dbReference type="AlphaFoldDB" id="C0NXU4"/>
<dbReference type="RefSeq" id="XP_045284093.1">
    <property type="nucleotide sequence ID" value="XM_045434787.1"/>
</dbReference>
<keyword evidence="3" id="KW-1185">Reference proteome</keyword>
<proteinExistence type="inferred from homology"/>
<keyword evidence="2" id="KW-0808">Transferase</keyword>
<evidence type="ECO:0000256" key="1">
    <source>
        <dbReference type="ARBA" id="ARBA00008954"/>
    </source>
</evidence>
<dbReference type="PANTHER" id="PTHR43094">
    <property type="entry name" value="AMINOTRANSFERASE"/>
    <property type="match status" value="1"/>
</dbReference>
<comment type="similarity">
    <text evidence="1">Belongs to the class-III pyridoxal-phosphate-dependent aminotransferase family.</text>
</comment>
<protein>
    <submittedName>
        <fullName evidence="2">Aminotransferase class-III</fullName>
    </submittedName>
</protein>
<organism evidence="2 3">
    <name type="scientific">Ajellomyces capsulatus (strain G186AR / H82 / ATCC MYA-2454 / RMSCC 2432)</name>
    <name type="common">Darling's disease fungus</name>
    <name type="synonym">Histoplasma capsulatum</name>
    <dbReference type="NCBI Taxonomy" id="447093"/>
    <lineage>
        <taxon>Eukaryota</taxon>
        <taxon>Fungi</taxon>
        <taxon>Dikarya</taxon>
        <taxon>Ascomycota</taxon>
        <taxon>Pezizomycotina</taxon>
        <taxon>Eurotiomycetes</taxon>
        <taxon>Eurotiomycetidae</taxon>
        <taxon>Onygenales</taxon>
        <taxon>Ajellomycetaceae</taxon>
        <taxon>Histoplasma</taxon>
    </lineage>
</organism>
<name>C0NXU4_AJECG</name>
<keyword evidence="2" id="KW-0032">Aminotransferase</keyword>
<dbReference type="PANTHER" id="PTHR43094:SF1">
    <property type="entry name" value="AMINOTRANSFERASE CLASS-III"/>
    <property type="match status" value="1"/>
</dbReference>
<dbReference type="InParanoid" id="C0NXU4"/>
<dbReference type="Proteomes" id="UP000001631">
    <property type="component" value="Unassembled WGS sequence"/>
</dbReference>
<evidence type="ECO:0000313" key="3">
    <source>
        <dbReference type="Proteomes" id="UP000001631"/>
    </source>
</evidence>
<dbReference type="GeneID" id="69040754"/>
<evidence type="ECO:0000313" key="2">
    <source>
        <dbReference type="EMBL" id="EEH03612.1"/>
    </source>
</evidence>
<accession>C0NXU4</accession>
<dbReference type="GO" id="GO:0008483">
    <property type="term" value="F:transaminase activity"/>
    <property type="evidence" value="ECO:0007669"/>
    <property type="project" value="UniProtKB-KW"/>
</dbReference>
<gene>
    <name evidence="2" type="ORF">HCBG_07738</name>
</gene>
<sequence>MFQEDKPNTEHRSKVMSAIFHRSLEKLYTTAIRGEGVYLYTDRGDKILDGCCARQSPGNVTSTKRLVSRKHLRRLGCGKQHYQERTLRTHPELRVPSCQPLSHDVDGVGVTESEYEDRLMAEFKAIINTLGPKTVAVVIAELVNGTFQGHSMECAGALTVQKILDRDNLILDVMKRGLLLESFLPGGLLSYMKEYGVSLRGSRLFRTVDHGRLALICTEASLIRTNSSSMGSSSFGSDVPSAVGV</sequence>
<dbReference type="EMBL" id="GG663376">
    <property type="protein sequence ID" value="EEH03612.1"/>
    <property type="molecule type" value="Genomic_DNA"/>
</dbReference>
<reference evidence="2" key="1">
    <citation type="submission" date="2009-02" db="EMBL/GenBank/DDBJ databases">
        <title>The Genome Sequence of Ajellomyces capsulatus strain G186AR.</title>
        <authorList>
            <consortium name="The Broad Institute Genome Sequencing Platform"/>
            <person name="Champion M."/>
            <person name="Cuomo C."/>
            <person name="Ma L.-J."/>
            <person name="Henn M.R."/>
            <person name="Sil A."/>
            <person name="Goldman B."/>
            <person name="Young S.K."/>
            <person name="Kodira C.D."/>
            <person name="Zeng Q."/>
            <person name="Koehrsen M."/>
            <person name="Alvarado L."/>
            <person name="Berlin A."/>
            <person name="Borenstein D."/>
            <person name="Chen Z."/>
            <person name="Engels R."/>
            <person name="Freedman E."/>
            <person name="Gellesch M."/>
            <person name="Goldberg J."/>
            <person name="Griggs A."/>
            <person name="Gujja S."/>
            <person name="Heiman D."/>
            <person name="Hepburn T."/>
            <person name="Howarth C."/>
            <person name="Jen D."/>
            <person name="Larson L."/>
            <person name="Lewis B."/>
            <person name="Mehta T."/>
            <person name="Park D."/>
            <person name="Pearson M."/>
            <person name="Roberts A."/>
            <person name="Saif S."/>
            <person name="Shea T."/>
            <person name="Shenoy N."/>
            <person name="Sisk P."/>
            <person name="Stolte C."/>
            <person name="Sykes S."/>
            <person name="Walk T."/>
            <person name="White J."/>
            <person name="Yandava C."/>
            <person name="Klein B."/>
            <person name="McEwen J.G."/>
            <person name="Puccia R."/>
            <person name="Goldman G.H."/>
            <person name="Felipe M.S."/>
            <person name="Nino-Vega G."/>
            <person name="San-Blas G."/>
            <person name="Taylor J."/>
            <person name="Mendoza L."/>
            <person name="Galagan J."/>
            <person name="Nusbaum C."/>
            <person name="Birren B."/>
        </authorList>
    </citation>
    <scope>NUCLEOTIDE SEQUENCE</scope>
    <source>
        <strain evidence="2">G186AR</strain>
    </source>
</reference>
<dbReference type="STRING" id="447093.C0NXU4"/>